<sequence>MDLTFGTIRKQLKSINHYAEEGFSLAATPVSVNEKKDFIRWFLNHYQLKRRESVWILNYLMSHDQLMEKVHFVDEAQFCPRGLIMSTHCVESVPFRFYKENIMTTDAEKSFHDIRLNREEDIYIQLNFKVANISYQYAAVLEENPFMPNLLHINDEDRIIAEKFLQQSIVSFQKEKLLSQIDEALDNHDISAFRKLTEQLKQL</sequence>
<evidence type="ECO:0000259" key="2">
    <source>
        <dbReference type="SMART" id="SM00914"/>
    </source>
</evidence>
<dbReference type="EMBL" id="CP066701">
    <property type="protein sequence ID" value="QQX24507.1"/>
    <property type="molecule type" value="Genomic_DNA"/>
</dbReference>
<evidence type="ECO:0000313" key="3">
    <source>
        <dbReference type="EMBL" id="QQX24507.1"/>
    </source>
</evidence>
<dbReference type="InterPro" id="IPR014957">
    <property type="entry name" value="IDEAL_dom"/>
</dbReference>
<dbReference type="InterPro" id="IPR027393">
    <property type="entry name" value="Virus_scaffolding_prot_C"/>
</dbReference>
<dbReference type="Pfam" id="PF08864">
    <property type="entry name" value="UPF0302"/>
    <property type="match status" value="1"/>
</dbReference>
<dbReference type="KEGG" id="hspo:JGZ69_17215"/>
<feature type="domain" description="IDEAL" evidence="2">
    <location>
        <begin position="164"/>
        <end position="200"/>
    </location>
</feature>
<dbReference type="SMART" id="SM00914">
    <property type="entry name" value="IDEAL"/>
    <property type="match status" value="1"/>
</dbReference>
<dbReference type="Gene3D" id="4.10.810.10">
    <property type="entry name" value="Virus Scaffolding Protein, Chain A"/>
    <property type="match status" value="1"/>
</dbReference>
<gene>
    <name evidence="3" type="ORF">JGZ69_17215</name>
</gene>
<dbReference type="Pfam" id="PF08858">
    <property type="entry name" value="IDEAL"/>
    <property type="match status" value="1"/>
</dbReference>
<dbReference type="Gene3D" id="3.40.1530.30">
    <property type="entry name" value="Uncharacterised family UPF0302, N-terminal domain"/>
    <property type="match status" value="1"/>
</dbReference>
<dbReference type="HAMAP" id="MF_00760">
    <property type="entry name" value="UPF0302"/>
    <property type="match status" value="1"/>
</dbReference>
<reference evidence="3 4" key="1">
    <citation type="submission" date="2020-12" db="EMBL/GenBank/DDBJ databases">
        <title>Taxonomic evaluation of the Bacillus sporothermodurans group of bacteria based on whole genome sequences.</title>
        <authorList>
            <person name="Fiedler G."/>
            <person name="Herbstmann A.-D."/>
            <person name="Doll E."/>
            <person name="Wenning M."/>
            <person name="Brinks E."/>
            <person name="Kabisch J."/>
            <person name="Breitenwieser F."/>
            <person name="Lappann M."/>
            <person name="Boehnlein C."/>
            <person name="Franz C."/>
        </authorList>
    </citation>
    <scope>NUCLEOTIDE SEQUENCE [LARGE SCALE GENOMIC DNA]</scope>
    <source>
        <strain evidence="3 4">DSM 10599</strain>
    </source>
</reference>
<name>A0AB37H9D9_9BACI</name>
<dbReference type="NCBIfam" id="NF002965">
    <property type="entry name" value="PRK03636.1"/>
    <property type="match status" value="1"/>
</dbReference>
<accession>A0AB37H9D9</accession>
<proteinExistence type="inferred from homology"/>
<dbReference type="InterPro" id="IPR011188">
    <property type="entry name" value="UPF0302"/>
</dbReference>
<organism evidence="3 4">
    <name type="scientific">Heyndrickxia sporothermodurans</name>
    <dbReference type="NCBI Taxonomy" id="46224"/>
    <lineage>
        <taxon>Bacteria</taxon>
        <taxon>Bacillati</taxon>
        <taxon>Bacillota</taxon>
        <taxon>Bacilli</taxon>
        <taxon>Bacillales</taxon>
        <taxon>Bacillaceae</taxon>
        <taxon>Heyndrickxia</taxon>
    </lineage>
</organism>
<dbReference type="InterPro" id="IPR014963">
    <property type="entry name" value="UPF0302_N"/>
</dbReference>
<dbReference type="PIRSF" id="PIRSF007165">
    <property type="entry name" value="UCP007165"/>
    <property type="match status" value="1"/>
</dbReference>
<dbReference type="Proteomes" id="UP000595512">
    <property type="component" value="Chromosome"/>
</dbReference>
<evidence type="ECO:0000313" key="4">
    <source>
        <dbReference type="Proteomes" id="UP000595512"/>
    </source>
</evidence>
<comment type="similarity">
    <text evidence="1">Belongs to the UPF0302 family.</text>
</comment>
<dbReference type="AlphaFoldDB" id="A0AB37H9D9"/>
<dbReference type="InterPro" id="IPR038091">
    <property type="entry name" value="UPF0302_N_sf"/>
</dbReference>
<protein>
    <recommendedName>
        <fullName evidence="1">UPF0302 protein JGZ69_17215</fullName>
    </recommendedName>
</protein>
<evidence type="ECO:0000256" key="1">
    <source>
        <dbReference type="HAMAP-Rule" id="MF_00760"/>
    </source>
</evidence>